<accession>A0A4P7NNI0</accession>
<dbReference type="AlphaFoldDB" id="A0A4P7NNI0"/>
<protein>
    <submittedName>
        <fullName evidence="1">Uncharacterized protein</fullName>
    </submittedName>
</protein>
<dbReference type="Proteomes" id="UP000294847">
    <property type="component" value="Chromosome 6"/>
</dbReference>
<sequence>MQYKIWAASSCATFGRDNTVVVQVPFDCPNQKVQTTLPIRSILSDVLRSENWPKPVKDGELSSPTGNWSQRILQTVLADRRCGIAAFEGTETTWTVYATKQRQPKINPENLQMPVNPGPFNSAQLFLDPFDMFLRAHLDRVQNYFGSP</sequence>
<organism evidence="1 2">
    <name type="scientific">Pyricularia oryzae</name>
    <name type="common">Rice blast fungus</name>
    <name type="synonym">Magnaporthe oryzae</name>
    <dbReference type="NCBI Taxonomy" id="318829"/>
    <lineage>
        <taxon>Eukaryota</taxon>
        <taxon>Fungi</taxon>
        <taxon>Dikarya</taxon>
        <taxon>Ascomycota</taxon>
        <taxon>Pezizomycotina</taxon>
        <taxon>Sordariomycetes</taxon>
        <taxon>Sordariomycetidae</taxon>
        <taxon>Magnaporthales</taxon>
        <taxon>Pyriculariaceae</taxon>
        <taxon>Pyricularia</taxon>
    </lineage>
</organism>
<evidence type="ECO:0000313" key="2">
    <source>
        <dbReference type="Proteomes" id="UP000294847"/>
    </source>
</evidence>
<evidence type="ECO:0000313" key="1">
    <source>
        <dbReference type="EMBL" id="QBZ63861.1"/>
    </source>
</evidence>
<gene>
    <name evidence="1" type="ORF">PoMZ_05552</name>
</gene>
<reference evidence="1 2" key="1">
    <citation type="journal article" date="2019" name="Mol. Biol. Evol.">
        <title>Blast fungal genomes show frequent chromosomal changes, gene gains and losses, and effector gene turnover.</title>
        <authorList>
            <person name="Gomez Luciano L.B."/>
            <person name="Jason Tsai I."/>
            <person name="Chuma I."/>
            <person name="Tosa Y."/>
            <person name="Chen Y.H."/>
            <person name="Li J.Y."/>
            <person name="Li M.Y."/>
            <person name="Jade Lu M.Y."/>
            <person name="Nakayashiki H."/>
            <person name="Li W.H."/>
        </authorList>
    </citation>
    <scope>NUCLEOTIDE SEQUENCE [LARGE SCALE GENOMIC DNA]</scope>
    <source>
        <strain evidence="1">MZ5-1-6</strain>
    </source>
</reference>
<name>A0A4P7NNI0_PYROR</name>
<dbReference type="EMBL" id="CP034209">
    <property type="protein sequence ID" value="QBZ63861.1"/>
    <property type="molecule type" value="Genomic_DNA"/>
</dbReference>
<proteinExistence type="predicted"/>